<comment type="caution">
    <text evidence="5">The sequence shown here is derived from an EMBL/GenBank/DDBJ whole genome shotgun (WGS) entry which is preliminary data.</text>
</comment>
<dbReference type="AlphaFoldDB" id="A0A428MCM0"/>
<evidence type="ECO:0000256" key="1">
    <source>
        <dbReference type="ARBA" id="ARBA00007592"/>
    </source>
</evidence>
<organism evidence="5 6">
    <name type="scientific">Edaphobacter aggregans</name>
    <dbReference type="NCBI Taxonomy" id="570835"/>
    <lineage>
        <taxon>Bacteria</taxon>
        <taxon>Pseudomonadati</taxon>
        <taxon>Acidobacteriota</taxon>
        <taxon>Terriglobia</taxon>
        <taxon>Terriglobales</taxon>
        <taxon>Acidobacteriaceae</taxon>
        <taxon>Edaphobacter</taxon>
    </lineage>
</organism>
<evidence type="ECO:0000256" key="2">
    <source>
        <dbReference type="ARBA" id="ARBA00023239"/>
    </source>
</evidence>
<keyword evidence="6" id="KW-1185">Reference proteome</keyword>
<feature type="active site" description="Schiff-base intermediate with substrate" evidence="4">
    <location>
        <position position="169"/>
    </location>
</feature>
<dbReference type="PIRSF" id="PIRSF001365">
    <property type="entry name" value="DHDPS"/>
    <property type="match status" value="1"/>
</dbReference>
<keyword evidence="2 3" id="KW-0456">Lyase</keyword>
<comment type="similarity">
    <text evidence="1 3">Belongs to the DapA family.</text>
</comment>
<dbReference type="GO" id="GO:0008840">
    <property type="term" value="F:4-hydroxy-tetrahydrodipicolinate synthase activity"/>
    <property type="evidence" value="ECO:0007669"/>
    <property type="project" value="TreeGrafter"/>
</dbReference>
<dbReference type="CDD" id="cd00408">
    <property type="entry name" value="DHDPS-like"/>
    <property type="match status" value="1"/>
</dbReference>
<protein>
    <submittedName>
        <fullName evidence="5">2-dehydro-3-deoxy-L-galactonate aldolase</fullName>
    </submittedName>
</protein>
<dbReference type="Pfam" id="PF00701">
    <property type="entry name" value="DHDPS"/>
    <property type="match status" value="2"/>
</dbReference>
<name>A0A428MCM0_9BACT</name>
<dbReference type="SUPFAM" id="SSF51569">
    <property type="entry name" value="Aldolase"/>
    <property type="match status" value="2"/>
</dbReference>
<dbReference type="EMBL" id="RSDW01000001">
    <property type="protein sequence ID" value="RSL14567.1"/>
    <property type="molecule type" value="Genomic_DNA"/>
</dbReference>
<evidence type="ECO:0000313" key="6">
    <source>
        <dbReference type="Proteomes" id="UP000269669"/>
    </source>
</evidence>
<proteinExistence type="inferred from homology"/>
<accession>A0A428MCM0</accession>
<dbReference type="RefSeq" id="WP_125483412.1">
    <property type="nucleotide sequence ID" value="NZ_RSDW01000001.1"/>
</dbReference>
<evidence type="ECO:0000256" key="3">
    <source>
        <dbReference type="PIRNR" id="PIRNR001365"/>
    </source>
</evidence>
<evidence type="ECO:0000256" key="4">
    <source>
        <dbReference type="PIRSR" id="PIRSR001365-1"/>
    </source>
</evidence>
<dbReference type="Gene3D" id="3.20.20.70">
    <property type="entry name" value="Aldolase class I"/>
    <property type="match status" value="1"/>
</dbReference>
<dbReference type="OrthoDB" id="9782828at2"/>
<dbReference type="Proteomes" id="UP000269669">
    <property type="component" value="Unassembled WGS sequence"/>
</dbReference>
<feature type="active site" description="Proton donor/acceptor" evidence="4">
    <location>
        <position position="133"/>
    </location>
</feature>
<dbReference type="PANTHER" id="PTHR12128:SF66">
    <property type="entry name" value="4-HYDROXY-2-OXOGLUTARATE ALDOLASE, MITOCHONDRIAL"/>
    <property type="match status" value="1"/>
</dbReference>
<evidence type="ECO:0000313" key="5">
    <source>
        <dbReference type="EMBL" id="RSL14567.1"/>
    </source>
</evidence>
<reference evidence="5 6" key="1">
    <citation type="submission" date="2018-12" db="EMBL/GenBank/DDBJ databases">
        <title>Sequencing of bacterial isolates from soil warming experiment in Harvard Forest, Massachusetts, USA.</title>
        <authorList>
            <person name="Deangelis K."/>
        </authorList>
    </citation>
    <scope>NUCLEOTIDE SEQUENCE [LARGE SCALE GENOMIC DNA]</scope>
    <source>
        <strain evidence="5 6">EB153</strain>
    </source>
</reference>
<dbReference type="InterPro" id="IPR013785">
    <property type="entry name" value="Aldolase_TIM"/>
</dbReference>
<sequence>MLLEGLFIPLTTPFYPDGSLNLRKLEHNADRYSKTPAAGLVVLSEQGEPSMLSDEETRKTLLTATENAGAEKVLLAGVSRDSVAGTLELAEYAASVGYDAVLVKQPSVVKNSRELLTYFRAVADRTALPVVLYSPDGLLPVDVVVELAAHAQIIGLLNGGVGERVVQVKAGTAYVRREVTVTTVFAAVTGRMQAQEPAGAGTFISADVLTDGGAALAVAPPKPALKTRTKVVGFQVLGGASAGMLEALQAGAVGVAPGFAACAPQGCYEVFAAWKDGDLALAEEKQVRLRDAITKVETELGTPGIRFGCDLNGYFGGRPRLPLLPITGEQREAIEGLMRGVRN</sequence>
<dbReference type="PANTHER" id="PTHR12128">
    <property type="entry name" value="DIHYDRODIPICOLINATE SYNTHASE"/>
    <property type="match status" value="1"/>
</dbReference>
<gene>
    <name evidence="5" type="ORF">EDE15_0019</name>
</gene>
<dbReference type="InterPro" id="IPR002220">
    <property type="entry name" value="DapA-like"/>
</dbReference>
<dbReference type="SMART" id="SM01130">
    <property type="entry name" value="DHDPS"/>
    <property type="match status" value="1"/>
</dbReference>